<organism evidence="1">
    <name type="scientific">Timema shepardi</name>
    <name type="common">Walking stick</name>
    <dbReference type="NCBI Taxonomy" id="629360"/>
    <lineage>
        <taxon>Eukaryota</taxon>
        <taxon>Metazoa</taxon>
        <taxon>Ecdysozoa</taxon>
        <taxon>Arthropoda</taxon>
        <taxon>Hexapoda</taxon>
        <taxon>Insecta</taxon>
        <taxon>Pterygota</taxon>
        <taxon>Neoptera</taxon>
        <taxon>Polyneoptera</taxon>
        <taxon>Phasmatodea</taxon>
        <taxon>Timematodea</taxon>
        <taxon>Timematoidea</taxon>
        <taxon>Timematidae</taxon>
        <taxon>Timema</taxon>
    </lineage>
</organism>
<name>A0A7R9G3E7_TIMSH</name>
<gene>
    <name evidence="1" type="ORF">TSIB3V08_LOCUS9616</name>
</gene>
<protein>
    <submittedName>
        <fullName evidence="1">Uncharacterized protein</fullName>
    </submittedName>
</protein>
<dbReference type="EMBL" id="OC005705">
    <property type="protein sequence ID" value="CAD7265584.1"/>
    <property type="molecule type" value="Genomic_DNA"/>
</dbReference>
<sequence length="65" mass="7154">MRVNPATHPQLNPAFPSTSTVLAVHQWTQPISNHRLPYHTQNHPTQSTAASRLPLCSLGVMLSIT</sequence>
<proteinExistence type="predicted"/>
<reference evidence="1" key="1">
    <citation type="submission" date="2020-11" db="EMBL/GenBank/DDBJ databases">
        <authorList>
            <person name="Tran Van P."/>
        </authorList>
    </citation>
    <scope>NUCLEOTIDE SEQUENCE</scope>
</reference>
<accession>A0A7R9G3E7</accession>
<evidence type="ECO:0000313" key="1">
    <source>
        <dbReference type="EMBL" id="CAD7265584.1"/>
    </source>
</evidence>
<dbReference type="AlphaFoldDB" id="A0A7R9G3E7"/>